<evidence type="ECO:0000256" key="6">
    <source>
        <dbReference type="ARBA" id="ARBA00023014"/>
    </source>
</evidence>
<dbReference type="InterPro" id="IPR015879">
    <property type="entry name" value="Ring_hydroxy_dOase_asu_C_dom"/>
</dbReference>
<keyword evidence="2" id="KW-0001">2Fe-2S</keyword>
<dbReference type="Gene3D" id="3.90.380.10">
    <property type="entry name" value="Naphthalene 1,2-dioxygenase Alpha Subunit, Chain A, domain 1"/>
    <property type="match status" value="1"/>
</dbReference>
<dbReference type="SUPFAM" id="SSF55961">
    <property type="entry name" value="Bet v1-like"/>
    <property type="match status" value="1"/>
</dbReference>
<dbReference type="PANTHER" id="PTHR43756">
    <property type="entry name" value="CHOLINE MONOOXYGENASE, CHLOROPLASTIC"/>
    <property type="match status" value="1"/>
</dbReference>
<dbReference type="GO" id="GO:0051537">
    <property type="term" value="F:2 iron, 2 sulfur cluster binding"/>
    <property type="evidence" value="ECO:0007669"/>
    <property type="project" value="UniProtKB-KW"/>
</dbReference>
<protein>
    <submittedName>
        <fullName evidence="8">Unannotated protein</fullName>
    </submittedName>
</protein>
<dbReference type="InterPro" id="IPR036922">
    <property type="entry name" value="Rieske_2Fe-2S_sf"/>
</dbReference>
<keyword evidence="4" id="KW-0560">Oxidoreductase</keyword>
<keyword evidence="5" id="KW-0408">Iron</keyword>
<dbReference type="Gene3D" id="2.102.10.10">
    <property type="entry name" value="Rieske [2Fe-2S] iron-sulphur domain"/>
    <property type="match status" value="1"/>
</dbReference>
<sequence length="402" mass="44645">MSSERSIAPVDPAAIARALAPFGSSRMLPPEAYTTAEVFEWEQANFFSGWHCIGRSADIAEAGMQRADRVGDTTVLLARGEDLVLRAFANVCGHRGHEFLPCGGEKTSRAITCPYHLWSYRLDGDLFSAPGYDKESAFDKSEFPLLALPLREWHGWIFLDPSGTAGSLDEHLEGLEERVRRYSPETLVVGGRQDYVVETNWKCIFENYEECDHCPAIHPELCAVCVHEGGANWEPSRGAWVGGWQELLPHAATMSLDGHSDSLPITGLSDVELRRVDYIAVFPNLLLSLHPDYVLTYRMIPLSAGRTFVECLYLFPVHATEQPTFDPAFAMDFWDITNREDWAALESVYRGLDSGFAKAGPLMADEEVIYRFVTMVARGYSGLPISALANIPTTNPSETVTT</sequence>
<feature type="domain" description="Rieske" evidence="7">
    <location>
        <begin position="50"/>
        <end position="159"/>
    </location>
</feature>
<evidence type="ECO:0000259" key="7">
    <source>
        <dbReference type="PROSITE" id="PS51296"/>
    </source>
</evidence>
<dbReference type="CDD" id="cd03469">
    <property type="entry name" value="Rieske_RO_Alpha_N"/>
    <property type="match status" value="1"/>
</dbReference>
<dbReference type="PROSITE" id="PS51296">
    <property type="entry name" value="RIESKE"/>
    <property type="match status" value="1"/>
</dbReference>
<organism evidence="8">
    <name type="scientific">freshwater metagenome</name>
    <dbReference type="NCBI Taxonomy" id="449393"/>
    <lineage>
        <taxon>unclassified sequences</taxon>
        <taxon>metagenomes</taxon>
        <taxon>ecological metagenomes</taxon>
    </lineage>
</organism>
<comment type="cofactor">
    <cofactor evidence="1">
        <name>Fe cation</name>
        <dbReference type="ChEBI" id="CHEBI:24875"/>
    </cofactor>
</comment>
<keyword evidence="3" id="KW-0479">Metal-binding</keyword>
<dbReference type="InterPro" id="IPR017941">
    <property type="entry name" value="Rieske_2Fe-2S"/>
</dbReference>
<dbReference type="PRINTS" id="PR00090">
    <property type="entry name" value="RNGDIOXGNASE"/>
</dbReference>
<evidence type="ECO:0000256" key="2">
    <source>
        <dbReference type="ARBA" id="ARBA00022714"/>
    </source>
</evidence>
<name>A0A6J6TE07_9ZZZZ</name>
<proteinExistence type="predicted"/>
<dbReference type="EMBL" id="CAEZYZ010000070">
    <property type="protein sequence ID" value="CAB4744947.1"/>
    <property type="molecule type" value="Genomic_DNA"/>
</dbReference>
<dbReference type="GO" id="GO:0016491">
    <property type="term" value="F:oxidoreductase activity"/>
    <property type="evidence" value="ECO:0007669"/>
    <property type="project" value="UniProtKB-KW"/>
</dbReference>
<dbReference type="SUPFAM" id="SSF50022">
    <property type="entry name" value="ISP domain"/>
    <property type="match status" value="1"/>
</dbReference>
<accession>A0A6J6TE07</accession>
<gene>
    <name evidence="8" type="ORF">UFOPK2810_00544</name>
</gene>
<dbReference type="Pfam" id="PF00848">
    <property type="entry name" value="Ring_hydroxyl_A"/>
    <property type="match status" value="1"/>
</dbReference>
<dbReference type="AlphaFoldDB" id="A0A6J6TE07"/>
<keyword evidence="6" id="KW-0411">Iron-sulfur</keyword>
<evidence type="ECO:0000313" key="8">
    <source>
        <dbReference type="EMBL" id="CAB4744947.1"/>
    </source>
</evidence>
<dbReference type="GO" id="GO:0005506">
    <property type="term" value="F:iron ion binding"/>
    <property type="evidence" value="ECO:0007669"/>
    <property type="project" value="InterPro"/>
</dbReference>
<dbReference type="Pfam" id="PF00355">
    <property type="entry name" value="Rieske"/>
    <property type="match status" value="1"/>
</dbReference>
<evidence type="ECO:0000256" key="1">
    <source>
        <dbReference type="ARBA" id="ARBA00001962"/>
    </source>
</evidence>
<reference evidence="8" key="1">
    <citation type="submission" date="2020-05" db="EMBL/GenBank/DDBJ databases">
        <authorList>
            <person name="Chiriac C."/>
            <person name="Salcher M."/>
            <person name="Ghai R."/>
            <person name="Kavagutti S V."/>
        </authorList>
    </citation>
    <scope>NUCLEOTIDE SEQUENCE</scope>
</reference>
<evidence type="ECO:0000256" key="5">
    <source>
        <dbReference type="ARBA" id="ARBA00023004"/>
    </source>
</evidence>
<dbReference type="InterPro" id="IPR001663">
    <property type="entry name" value="Rng_hydr_dOase-A"/>
</dbReference>
<evidence type="ECO:0000256" key="3">
    <source>
        <dbReference type="ARBA" id="ARBA00022723"/>
    </source>
</evidence>
<evidence type="ECO:0000256" key="4">
    <source>
        <dbReference type="ARBA" id="ARBA00023002"/>
    </source>
</evidence>
<dbReference type="PANTHER" id="PTHR43756:SF5">
    <property type="entry name" value="CHOLINE MONOOXYGENASE, CHLOROPLASTIC"/>
    <property type="match status" value="1"/>
</dbReference>